<evidence type="ECO:0000256" key="6">
    <source>
        <dbReference type="ARBA" id="ARBA00023110"/>
    </source>
</evidence>
<accession>A0A642UTP0</accession>
<dbReference type="OrthoDB" id="16120at2759"/>
<evidence type="ECO:0000256" key="8">
    <source>
        <dbReference type="ARBA" id="ARBA00023242"/>
    </source>
</evidence>
<dbReference type="InterPro" id="IPR004327">
    <property type="entry name" value="Phstyr_phstse_ac"/>
</dbReference>
<dbReference type="GO" id="GO:0005634">
    <property type="term" value="C:nucleus"/>
    <property type="evidence" value="ECO:0007669"/>
    <property type="project" value="UniProtKB-SubCell"/>
</dbReference>
<keyword evidence="6 9" id="KW-0697">Rotamase</keyword>
<dbReference type="GO" id="GO:0003755">
    <property type="term" value="F:peptidyl-prolyl cis-trans isomerase activity"/>
    <property type="evidence" value="ECO:0007669"/>
    <property type="project" value="UniProtKB-KW"/>
</dbReference>
<gene>
    <name evidence="10" type="ORF">DIURU_002041</name>
</gene>
<dbReference type="EMBL" id="SWFT01000064">
    <property type="protein sequence ID" value="KAA8904089.1"/>
    <property type="molecule type" value="Genomic_DNA"/>
</dbReference>
<dbReference type="PANTHER" id="PTHR10012">
    <property type="entry name" value="SERINE/THREONINE-PROTEIN PHOSPHATASE 2A REGULATORY SUBUNIT B"/>
    <property type="match status" value="1"/>
</dbReference>
<keyword evidence="11" id="KW-1185">Reference proteome</keyword>
<dbReference type="GO" id="GO:0005737">
    <property type="term" value="C:cytoplasm"/>
    <property type="evidence" value="ECO:0007669"/>
    <property type="project" value="UniProtKB-SubCell"/>
</dbReference>
<proteinExistence type="inferred from homology"/>
<dbReference type="GO" id="GO:0007052">
    <property type="term" value="P:mitotic spindle organization"/>
    <property type="evidence" value="ECO:0007669"/>
    <property type="project" value="TreeGrafter"/>
</dbReference>
<name>A0A642UTP0_DIURU</name>
<dbReference type="EC" id="5.2.1.8" evidence="9"/>
<evidence type="ECO:0000256" key="3">
    <source>
        <dbReference type="ARBA" id="ARBA00004496"/>
    </source>
</evidence>
<dbReference type="Pfam" id="PF03095">
    <property type="entry name" value="PTPA"/>
    <property type="match status" value="1"/>
</dbReference>
<comment type="caution">
    <text evidence="10">The sequence shown here is derived from an EMBL/GenBank/DDBJ whole genome shotgun (WGS) entry which is preliminary data.</text>
</comment>
<evidence type="ECO:0000256" key="4">
    <source>
        <dbReference type="ARBA" id="ARBA00011019"/>
    </source>
</evidence>
<keyword evidence="7 9" id="KW-0413">Isomerase</keyword>
<evidence type="ECO:0000256" key="9">
    <source>
        <dbReference type="RuleBase" id="RU361210"/>
    </source>
</evidence>
<dbReference type="OMA" id="ACRDWHA"/>
<dbReference type="VEuPathDB" id="FungiDB:DIURU_002041"/>
<keyword evidence="8" id="KW-0539">Nucleus</keyword>
<dbReference type="Gene3D" id="1.20.120.1150">
    <property type="match status" value="1"/>
</dbReference>
<dbReference type="RefSeq" id="XP_034013174.1">
    <property type="nucleotide sequence ID" value="XM_034154650.1"/>
</dbReference>
<evidence type="ECO:0000256" key="5">
    <source>
        <dbReference type="ARBA" id="ARBA00022490"/>
    </source>
</evidence>
<evidence type="ECO:0000256" key="1">
    <source>
        <dbReference type="ARBA" id="ARBA00000971"/>
    </source>
</evidence>
<evidence type="ECO:0000256" key="2">
    <source>
        <dbReference type="ARBA" id="ARBA00004123"/>
    </source>
</evidence>
<dbReference type="Proteomes" id="UP000449547">
    <property type="component" value="Unassembled WGS sequence"/>
</dbReference>
<dbReference type="InterPro" id="IPR043170">
    <property type="entry name" value="PTPA_C_lid"/>
</dbReference>
<dbReference type="GO" id="GO:0000159">
    <property type="term" value="C:protein phosphatase type 2A complex"/>
    <property type="evidence" value="ECO:0007669"/>
    <property type="project" value="TreeGrafter"/>
</dbReference>
<keyword evidence="5 9" id="KW-0963">Cytoplasm</keyword>
<dbReference type="AlphaFoldDB" id="A0A642UTP0"/>
<comment type="similarity">
    <text evidence="4 9">Belongs to the PTPA-type PPIase family.</text>
</comment>
<comment type="function">
    <text evidence="9">PPIases accelerate the folding of proteins. It catalyzes the cis-trans isomerization of proline imidic peptide bonds in oligopeptides.</text>
</comment>
<dbReference type="SUPFAM" id="SSF140984">
    <property type="entry name" value="PTPA-like"/>
    <property type="match status" value="1"/>
</dbReference>
<evidence type="ECO:0000313" key="10">
    <source>
        <dbReference type="EMBL" id="KAA8904089.1"/>
    </source>
</evidence>
<reference evidence="10 11" key="1">
    <citation type="submission" date="2019-07" db="EMBL/GenBank/DDBJ databases">
        <title>Genome assembly of two rare yeast pathogens: Diutina rugosa and Trichomonascus ciferrii.</title>
        <authorList>
            <person name="Mixao V."/>
            <person name="Saus E."/>
            <person name="Hansen A."/>
            <person name="Lass-Flor C."/>
            <person name="Gabaldon T."/>
        </authorList>
    </citation>
    <scope>NUCLEOTIDE SEQUENCE [LARGE SCALE GENOMIC DNA]</scope>
    <source>
        <strain evidence="10 11">CBS 613</strain>
    </source>
</reference>
<dbReference type="PANTHER" id="PTHR10012:SF3">
    <property type="entry name" value="SERINE_THREONINE-PROTEIN PHOSPHATASE 2A ACTIVATOR 1"/>
    <property type="match status" value="1"/>
</dbReference>
<dbReference type="InterPro" id="IPR037218">
    <property type="entry name" value="PTPA_sf"/>
</dbReference>
<dbReference type="GO" id="GO:0008160">
    <property type="term" value="F:protein tyrosine phosphatase activator activity"/>
    <property type="evidence" value="ECO:0007669"/>
    <property type="project" value="TreeGrafter"/>
</dbReference>
<evidence type="ECO:0000256" key="7">
    <source>
        <dbReference type="ARBA" id="ARBA00023235"/>
    </source>
</evidence>
<comment type="catalytic activity">
    <reaction evidence="1 9">
        <text>[protein]-peptidylproline (omega=180) = [protein]-peptidylproline (omega=0)</text>
        <dbReference type="Rhea" id="RHEA:16237"/>
        <dbReference type="Rhea" id="RHEA-COMP:10747"/>
        <dbReference type="Rhea" id="RHEA-COMP:10748"/>
        <dbReference type="ChEBI" id="CHEBI:83833"/>
        <dbReference type="ChEBI" id="CHEBI:83834"/>
        <dbReference type="EC" id="5.2.1.8"/>
    </reaction>
</comment>
<dbReference type="PIRSF" id="PIRSF016325">
    <property type="entry name" value="Phstyr_phstse_ac"/>
    <property type="match status" value="1"/>
</dbReference>
<sequence length="378" mass="42359">MFSDPVKRINTGADLANFRRSQALSRIQETLFSTIEKIKSVPVPSGILQAAIITKGSTEELIHVQSPSTEYQDTVNKFSKPIQGLMAVLDHLDHLLTETPPAKGPRRFGNLECRKWHDKVSSSLDEALRTHLYPYYSGKDPDGFFSEAKCYLANAFGSKMRLDYGTGHELSYMAFVGALVRNGVIDWSSVSAEEVISIYSRYFDVARRLILVYNLEPAGSHGVWGLDDHFHLMYILGAAQFVDNRSAPSVSQVLQSQVISRFRLSNLYVNAVGFIYTIKSGPFNEHSPIVYDIHSTVTLWSKVLQGLVRMYEAEVISKFPVVQHFWFGGELYPWKDQSGSALPQSEAIESSETGMPPSINVHTTRNNISMTGAPWARR</sequence>
<dbReference type="GeneID" id="54780692"/>
<dbReference type="CDD" id="cd04087">
    <property type="entry name" value="PTPA"/>
    <property type="match status" value="1"/>
</dbReference>
<protein>
    <recommendedName>
        <fullName evidence="9">Serine/threonine-protein phosphatase 2A activator</fullName>
        <ecNumber evidence="9">5.2.1.8</ecNumber>
    </recommendedName>
    <alternativeName>
        <fullName evidence="9">Phosphotyrosyl phosphatase activator</fullName>
    </alternativeName>
</protein>
<evidence type="ECO:0000313" key="11">
    <source>
        <dbReference type="Proteomes" id="UP000449547"/>
    </source>
</evidence>
<comment type="subcellular location">
    <subcellularLocation>
        <location evidence="3 9">Cytoplasm</location>
    </subcellularLocation>
    <subcellularLocation>
        <location evidence="2">Nucleus</location>
    </subcellularLocation>
</comment>
<organism evidence="10 11">
    <name type="scientific">Diutina rugosa</name>
    <name type="common">Yeast</name>
    <name type="synonym">Candida rugosa</name>
    <dbReference type="NCBI Taxonomy" id="5481"/>
    <lineage>
        <taxon>Eukaryota</taxon>
        <taxon>Fungi</taxon>
        <taxon>Dikarya</taxon>
        <taxon>Ascomycota</taxon>
        <taxon>Saccharomycotina</taxon>
        <taxon>Pichiomycetes</taxon>
        <taxon>Debaryomycetaceae</taxon>
        <taxon>Diutina</taxon>
    </lineage>
</organism>